<evidence type="ECO:0000256" key="6">
    <source>
        <dbReference type="SAM" id="Phobius"/>
    </source>
</evidence>
<feature type="transmembrane region" description="Helical" evidence="6">
    <location>
        <begin position="155"/>
        <end position="178"/>
    </location>
</feature>
<keyword evidence="2" id="KW-1003">Cell membrane</keyword>
<sequence length="209" mass="23203">MNWELYFTFLSAAIALTFMPGPDNIFVLTESLSRGSRRGISLSAGLASGVLVHTLLAASGLALLLLEFPQISVALRLAGTLYLVYLAYGAWREEPQAIHLEKSKGTSLIPGFWSSWAKGFLMNVLNPKVTLFFLALLPQFVDSDAPWPAFQQMSFMGLSFMLQAFLIFSLMAILAGQFKRYLAKAAFGHFMKWLQVVVLLLIALGLWFL</sequence>
<dbReference type="AlphaFoldDB" id="A0A7H0VH00"/>
<protein>
    <submittedName>
        <fullName evidence="7">LysE family translocator</fullName>
    </submittedName>
</protein>
<keyword evidence="3 6" id="KW-0812">Transmembrane</keyword>
<dbReference type="PANTHER" id="PTHR30086">
    <property type="entry name" value="ARGININE EXPORTER PROTEIN ARGO"/>
    <property type="match status" value="1"/>
</dbReference>
<evidence type="ECO:0000256" key="4">
    <source>
        <dbReference type="ARBA" id="ARBA00022989"/>
    </source>
</evidence>
<reference evidence="7 8" key="1">
    <citation type="submission" date="2020-08" db="EMBL/GenBank/DDBJ databases">
        <title>Croceimicrobium hydrocarbonivorans gen. nov., sp. nov., a novel marine bacterium isolated from a bacterial consortium that degrades polyethylene terephthalate.</title>
        <authorList>
            <person name="Liu R."/>
        </authorList>
    </citation>
    <scope>NUCLEOTIDE SEQUENCE [LARGE SCALE GENOMIC DNA]</scope>
    <source>
        <strain evidence="7 8">A20-9</strain>
    </source>
</reference>
<evidence type="ECO:0000256" key="5">
    <source>
        <dbReference type="ARBA" id="ARBA00023136"/>
    </source>
</evidence>
<feature type="transmembrane region" description="Helical" evidence="6">
    <location>
        <begin position="6"/>
        <end position="28"/>
    </location>
</feature>
<feature type="transmembrane region" description="Helical" evidence="6">
    <location>
        <begin position="190"/>
        <end position="208"/>
    </location>
</feature>
<evidence type="ECO:0000256" key="1">
    <source>
        <dbReference type="ARBA" id="ARBA00004651"/>
    </source>
</evidence>
<proteinExistence type="predicted"/>
<dbReference type="KEGG" id="chyd:H4K34_03905"/>
<dbReference type="PANTHER" id="PTHR30086:SF20">
    <property type="entry name" value="ARGININE EXPORTER PROTEIN ARGO-RELATED"/>
    <property type="match status" value="1"/>
</dbReference>
<evidence type="ECO:0000256" key="3">
    <source>
        <dbReference type="ARBA" id="ARBA00022692"/>
    </source>
</evidence>
<feature type="transmembrane region" description="Helical" evidence="6">
    <location>
        <begin position="112"/>
        <end position="135"/>
    </location>
</feature>
<feature type="transmembrane region" description="Helical" evidence="6">
    <location>
        <begin position="40"/>
        <end position="65"/>
    </location>
</feature>
<keyword evidence="8" id="KW-1185">Reference proteome</keyword>
<dbReference type="GO" id="GO:0005886">
    <property type="term" value="C:plasma membrane"/>
    <property type="evidence" value="ECO:0007669"/>
    <property type="project" value="UniProtKB-SubCell"/>
</dbReference>
<accession>A0A7H0VH00</accession>
<evidence type="ECO:0000256" key="2">
    <source>
        <dbReference type="ARBA" id="ARBA00022475"/>
    </source>
</evidence>
<evidence type="ECO:0000313" key="7">
    <source>
        <dbReference type="EMBL" id="QNR24998.1"/>
    </source>
</evidence>
<gene>
    <name evidence="7" type="ORF">H4K34_03905</name>
</gene>
<comment type="subcellular location">
    <subcellularLocation>
        <location evidence="1">Cell membrane</location>
        <topology evidence="1">Multi-pass membrane protein</topology>
    </subcellularLocation>
</comment>
<name>A0A7H0VH00_9FLAO</name>
<dbReference type="EMBL" id="CP060139">
    <property type="protein sequence ID" value="QNR24998.1"/>
    <property type="molecule type" value="Genomic_DNA"/>
</dbReference>
<dbReference type="GO" id="GO:0015171">
    <property type="term" value="F:amino acid transmembrane transporter activity"/>
    <property type="evidence" value="ECO:0007669"/>
    <property type="project" value="TreeGrafter"/>
</dbReference>
<dbReference type="Pfam" id="PF01810">
    <property type="entry name" value="LysE"/>
    <property type="match status" value="1"/>
</dbReference>
<dbReference type="InterPro" id="IPR001123">
    <property type="entry name" value="LeuE-type"/>
</dbReference>
<dbReference type="Proteomes" id="UP000516305">
    <property type="component" value="Chromosome"/>
</dbReference>
<keyword evidence="5 6" id="KW-0472">Membrane</keyword>
<dbReference type="PIRSF" id="PIRSF006324">
    <property type="entry name" value="LeuE"/>
    <property type="match status" value="1"/>
</dbReference>
<keyword evidence="4 6" id="KW-1133">Transmembrane helix</keyword>
<dbReference type="RefSeq" id="WP_210759524.1">
    <property type="nucleotide sequence ID" value="NZ_CP060139.1"/>
</dbReference>
<organism evidence="7 8">
    <name type="scientific">Croceimicrobium hydrocarbonivorans</name>
    <dbReference type="NCBI Taxonomy" id="2761580"/>
    <lineage>
        <taxon>Bacteria</taxon>
        <taxon>Pseudomonadati</taxon>
        <taxon>Bacteroidota</taxon>
        <taxon>Flavobacteriia</taxon>
        <taxon>Flavobacteriales</taxon>
        <taxon>Owenweeksiaceae</taxon>
        <taxon>Croceimicrobium</taxon>
    </lineage>
</organism>
<evidence type="ECO:0000313" key="8">
    <source>
        <dbReference type="Proteomes" id="UP000516305"/>
    </source>
</evidence>